<dbReference type="AlphaFoldDB" id="A0A9P8MC24"/>
<keyword evidence="13" id="KW-1185">Reference proteome</keyword>
<dbReference type="GO" id="GO:0005737">
    <property type="term" value="C:cytoplasm"/>
    <property type="evidence" value="ECO:0007669"/>
    <property type="project" value="TreeGrafter"/>
</dbReference>
<protein>
    <recommendedName>
        <fullName evidence="10">Alpha-1,4 glucan phosphorylase</fullName>
        <ecNumber evidence="10">2.4.1.1</ecNumber>
    </recommendedName>
</protein>
<dbReference type="GO" id="GO:0008184">
    <property type="term" value="F:glycogen phosphorylase activity"/>
    <property type="evidence" value="ECO:0007669"/>
    <property type="project" value="InterPro"/>
</dbReference>
<evidence type="ECO:0000256" key="5">
    <source>
        <dbReference type="ARBA" id="ARBA00022676"/>
    </source>
</evidence>
<accession>A0A9P8MC24</accession>
<keyword evidence="4" id="KW-0021">Allosteric enzyme</keyword>
<dbReference type="NCBIfam" id="TIGR02093">
    <property type="entry name" value="P_ylase"/>
    <property type="match status" value="1"/>
</dbReference>
<comment type="caution">
    <text evidence="12">The sequence shown here is derived from an EMBL/GenBank/DDBJ whole genome shotgun (WGS) entry which is preliminary data.</text>
</comment>
<comment type="cofactor">
    <cofactor evidence="2 10">
        <name>pyridoxal 5'-phosphate</name>
        <dbReference type="ChEBI" id="CHEBI:597326"/>
    </cofactor>
</comment>
<evidence type="ECO:0000313" key="13">
    <source>
        <dbReference type="Proteomes" id="UP000764110"/>
    </source>
</evidence>
<keyword evidence="6 10" id="KW-0808">Transferase</keyword>
<dbReference type="PIRSF" id="PIRSF000460">
    <property type="entry name" value="Pprylas_GlgP"/>
    <property type="match status" value="1"/>
</dbReference>
<gene>
    <name evidence="12" type="ORF">MHUMG1_04939</name>
</gene>
<evidence type="ECO:0000256" key="1">
    <source>
        <dbReference type="ARBA" id="ARBA00001275"/>
    </source>
</evidence>
<keyword evidence="8 10" id="KW-0119">Carbohydrate metabolism</keyword>
<keyword evidence="7 9" id="KW-0663">Pyridoxal phosphate</keyword>
<evidence type="ECO:0000256" key="6">
    <source>
        <dbReference type="ARBA" id="ARBA00022679"/>
    </source>
</evidence>
<name>A0A9P8MC24_9HYPO</name>
<keyword evidence="5 10" id="KW-0328">Glycosyltransferase</keyword>
<evidence type="ECO:0000256" key="2">
    <source>
        <dbReference type="ARBA" id="ARBA00001933"/>
    </source>
</evidence>
<dbReference type="CDD" id="cd04300">
    <property type="entry name" value="GT35_Glycogen_Phosphorylase"/>
    <property type="match status" value="1"/>
</dbReference>
<feature type="modified residue" description="N6-(pyridoxal phosphate)lysine" evidence="9">
    <location>
        <position position="740"/>
    </location>
</feature>
<evidence type="ECO:0000256" key="10">
    <source>
        <dbReference type="RuleBase" id="RU000587"/>
    </source>
</evidence>
<evidence type="ECO:0000256" key="11">
    <source>
        <dbReference type="SAM" id="MobiDB-lite"/>
    </source>
</evidence>
<dbReference type="InterPro" id="IPR000811">
    <property type="entry name" value="Glyco_trans_35"/>
</dbReference>
<evidence type="ECO:0000256" key="7">
    <source>
        <dbReference type="ARBA" id="ARBA00022898"/>
    </source>
</evidence>
<comment type="catalytic activity">
    <reaction evidence="1 10">
        <text>[(1-&gt;4)-alpha-D-glucosyl](n) + phosphate = [(1-&gt;4)-alpha-D-glucosyl](n-1) + alpha-D-glucose 1-phosphate</text>
        <dbReference type="Rhea" id="RHEA:41732"/>
        <dbReference type="Rhea" id="RHEA-COMP:9584"/>
        <dbReference type="Rhea" id="RHEA-COMP:9586"/>
        <dbReference type="ChEBI" id="CHEBI:15444"/>
        <dbReference type="ChEBI" id="CHEBI:43474"/>
        <dbReference type="ChEBI" id="CHEBI:58601"/>
        <dbReference type="EC" id="2.4.1.1"/>
    </reaction>
</comment>
<proteinExistence type="inferred from homology"/>
<dbReference type="FunFam" id="3.40.50.2000:FF:000003">
    <property type="entry name" value="Alpha-1,4 glucan phosphorylase"/>
    <property type="match status" value="1"/>
</dbReference>
<dbReference type="EMBL" id="JACEFI010000007">
    <property type="protein sequence ID" value="KAH0597560.1"/>
    <property type="molecule type" value="Genomic_DNA"/>
</dbReference>
<dbReference type="PANTHER" id="PTHR11468:SF3">
    <property type="entry name" value="GLYCOGEN PHOSPHORYLASE, LIVER FORM"/>
    <property type="match status" value="1"/>
</dbReference>
<evidence type="ECO:0000256" key="8">
    <source>
        <dbReference type="ARBA" id="ARBA00023277"/>
    </source>
</evidence>
<dbReference type="PANTHER" id="PTHR11468">
    <property type="entry name" value="GLYCOGEN PHOSPHORYLASE"/>
    <property type="match status" value="1"/>
</dbReference>
<dbReference type="Gene3D" id="3.40.50.2000">
    <property type="entry name" value="Glycogen Phosphorylase B"/>
    <property type="match status" value="2"/>
</dbReference>
<dbReference type="Proteomes" id="UP000764110">
    <property type="component" value="Unassembled WGS sequence"/>
</dbReference>
<reference evidence="12 13" key="1">
    <citation type="submission" date="2020-07" db="EMBL/GenBank/DDBJ databases">
        <title>Metarhizium humberi genome.</title>
        <authorList>
            <person name="Lysoe E."/>
        </authorList>
    </citation>
    <scope>NUCLEOTIDE SEQUENCE [LARGE SCALE GENOMIC DNA]</scope>
    <source>
        <strain evidence="12 13">ESALQ1638</strain>
    </source>
</reference>
<comment type="similarity">
    <text evidence="3 10">Belongs to the glycogen phosphorylase family.</text>
</comment>
<dbReference type="InterPro" id="IPR011833">
    <property type="entry name" value="Glycg_phsphrylas"/>
</dbReference>
<organism evidence="12 13">
    <name type="scientific">Metarhizium humberi</name>
    <dbReference type="NCBI Taxonomy" id="2596975"/>
    <lineage>
        <taxon>Eukaryota</taxon>
        <taxon>Fungi</taxon>
        <taxon>Dikarya</taxon>
        <taxon>Ascomycota</taxon>
        <taxon>Pezizomycotina</taxon>
        <taxon>Sordariomycetes</taxon>
        <taxon>Hypocreomycetidae</taxon>
        <taxon>Hypocreales</taxon>
        <taxon>Clavicipitaceae</taxon>
        <taxon>Metarhizium</taxon>
    </lineage>
</organism>
<dbReference type="GO" id="GO:0005980">
    <property type="term" value="P:glycogen catabolic process"/>
    <property type="evidence" value="ECO:0007669"/>
    <property type="project" value="TreeGrafter"/>
</dbReference>
<evidence type="ECO:0000256" key="3">
    <source>
        <dbReference type="ARBA" id="ARBA00006047"/>
    </source>
</evidence>
<dbReference type="InterPro" id="IPR035090">
    <property type="entry name" value="Pyridoxal_P_attach_site"/>
</dbReference>
<dbReference type="GO" id="GO:0030170">
    <property type="term" value="F:pyridoxal phosphate binding"/>
    <property type="evidence" value="ECO:0007669"/>
    <property type="project" value="InterPro"/>
</dbReference>
<evidence type="ECO:0000256" key="4">
    <source>
        <dbReference type="ARBA" id="ARBA00022533"/>
    </source>
</evidence>
<evidence type="ECO:0000313" key="12">
    <source>
        <dbReference type="EMBL" id="KAH0597560.1"/>
    </source>
</evidence>
<feature type="region of interest" description="Disordered" evidence="11">
    <location>
        <begin position="1"/>
        <end position="51"/>
    </location>
</feature>
<dbReference type="SUPFAM" id="SSF53756">
    <property type="entry name" value="UDP-Glycosyltransferase/glycogen phosphorylase"/>
    <property type="match status" value="1"/>
</dbReference>
<sequence length="892" mass="101675">MATEQQRLPTRERRPSTSAPIVDITGGVGPAGISRPKHKRTFTGFGPGEIKSVEASIPEPQREAWKRNQITSFTDRDGFEKEVVRHVETTLARSMFNCDEIAAYSATSLAFRDRLITHWNRTQQRQTYRDTKRVYYLSLEFLMGRALDNAMLNVGLKNVAQGMRFLRAFAFDCYDCVIEDVVKQEHDAALGNGGLGRLAACFLDSLATLNFPAWGYGLRYRYGIFKQEIIDGYQVEVPDYWLDFNPWEFPRHDVTVDIQFFGQVNKKTVGGKTISVWEAGEIVQAVAYDVPIPGYDTPTTNNLRLWSSKASGGEFDFQKFNSGDYESSVADQQRAETISAVLYPNDNLERGKELRLKQQYFWVAASLYDIVRRFKKSRRSWNEFPDQVAIQLNDTHPTLAIVELQRILVDIEGLEWDNAWEIVTSTFGYTNHTVLPEALEKWPVGLVQHLLPRHLQIIYDINLFFLQSVEKAFPDDRDMLRRVSIIEESQPKMVRMAFLAIVGSHKVNGVAELHSDLIKTTIFKDFVEIYGPDKFTNVTNGITPRRWLHQANPRLSELIASKCGGNDFLKDLTLLNQLEKHVQDKQFRKEWAEIKYANKVRLAKHIKDTTGVVVNPASLFDVQVKRIHEYKRQQLNIFGVIHRYLSLKAMTPDQRKKQLPRVSIFGGKAAPGYWMAKQIIHLINSVGAVVNKDEDIGDLLKVIFLEDYNVSKAEMICPASDISEHISTAGTEASGTSNMKFVLNGGLIIGTCDGANIEITREIGESNIFLFGNLSEDVEDLRHAHTYGSHTIDSDLDKVFNEIEKGTFGTPHDFSAMIAAVRQHGDYYLVSDDFHSYIETHQLVDEAYRNQDEWIAKCITSVSRMGFFTSDRCINEYAEEIWNVEPLAVDRH</sequence>
<dbReference type="PROSITE" id="PS00102">
    <property type="entry name" value="PHOSPHORYLASE"/>
    <property type="match status" value="1"/>
</dbReference>
<evidence type="ECO:0000256" key="9">
    <source>
        <dbReference type="PIRSR" id="PIRSR000460-1"/>
    </source>
</evidence>
<dbReference type="Pfam" id="PF00343">
    <property type="entry name" value="Phosphorylase"/>
    <property type="match status" value="1"/>
</dbReference>
<dbReference type="EC" id="2.4.1.1" evidence="10"/>
<comment type="function">
    <text evidence="10">Allosteric enzyme that catalyzes the rate-limiting step in glycogen catabolism, the phosphorolytic cleavage of glycogen to produce glucose-1-phosphate, and plays a central role in maintaining cellular and organismal glucose homeostasis.</text>
</comment>
<dbReference type="FunFam" id="3.40.50.2000:FF:000002">
    <property type="entry name" value="Alpha-1,4 glucan phosphorylase"/>
    <property type="match status" value="1"/>
</dbReference>